<dbReference type="EMBL" id="JAQQBS010001424">
    <property type="protein sequence ID" value="KAK0159115.1"/>
    <property type="molecule type" value="Genomic_DNA"/>
</dbReference>
<gene>
    <name evidence="3" type="ORF">PV328_010040</name>
</gene>
<keyword evidence="2" id="KW-0812">Transmembrane</keyword>
<sequence length="372" mass="41477">MELNVNHQSTIHWTPIKLYLQIIICLGFVIALTLAEPPSYRQQFQRDRQTYYVAKQQQHESETESPEDSPSDAPYQPSGWKPDGPEFELPEKQQQSAPKQQYGAPNKVENQYGAPAAPPSPVQRQYGGPVRGQKQFSVSQQQYRAQQKQYNVPQEQNSTPQQNYGVPQQQYGAPQATTDPSTVTDYEESTTQSTATESQAEPVDSVNELDEAGDANEQQRQSGEYFIALPDGRLQRVQYISSQNIEAMKYFAKIRAENVEPLRGPIYAYQPLQKLQFAPSQLQVQAIDESIAPIAPAIVTEVRENNNKNQKIIKASTASVTSASSASSSSSAKLQIQPLAAELPGAPLSTSYTTYMANYQVPAAEQRYFITF</sequence>
<evidence type="ECO:0000256" key="1">
    <source>
        <dbReference type="SAM" id="MobiDB-lite"/>
    </source>
</evidence>
<feature type="compositionally biased region" description="Low complexity" evidence="1">
    <location>
        <begin position="189"/>
        <end position="201"/>
    </location>
</feature>
<organism evidence="3 4">
    <name type="scientific">Microctonus aethiopoides</name>
    <dbReference type="NCBI Taxonomy" id="144406"/>
    <lineage>
        <taxon>Eukaryota</taxon>
        <taxon>Metazoa</taxon>
        <taxon>Ecdysozoa</taxon>
        <taxon>Arthropoda</taxon>
        <taxon>Hexapoda</taxon>
        <taxon>Insecta</taxon>
        <taxon>Pterygota</taxon>
        <taxon>Neoptera</taxon>
        <taxon>Endopterygota</taxon>
        <taxon>Hymenoptera</taxon>
        <taxon>Apocrita</taxon>
        <taxon>Ichneumonoidea</taxon>
        <taxon>Braconidae</taxon>
        <taxon>Euphorinae</taxon>
        <taxon>Microctonus</taxon>
    </lineage>
</organism>
<keyword evidence="2" id="KW-0472">Membrane</keyword>
<dbReference type="AlphaFoldDB" id="A0AA39C730"/>
<name>A0AA39C730_9HYME</name>
<evidence type="ECO:0000256" key="2">
    <source>
        <dbReference type="SAM" id="Phobius"/>
    </source>
</evidence>
<evidence type="ECO:0000313" key="3">
    <source>
        <dbReference type="EMBL" id="KAK0159115.1"/>
    </source>
</evidence>
<comment type="caution">
    <text evidence="3">The sequence shown here is derived from an EMBL/GenBank/DDBJ whole genome shotgun (WGS) entry which is preliminary data.</text>
</comment>
<feature type="region of interest" description="Disordered" evidence="1">
    <location>
        <begin position="51"/>
        <end position="205"/>
    </location>
</feature>
<protein>
    <recommendedName>
        <fullName evidence="5">DUF4794 domain-containing protein</fullName>
    </recommendedName>
</protein>
<keyword evidence="4" id="KW-1185">Reference proteome</keyword>
<reference evidence="3" key="1">
    <citation type="journal article" date="2023" name="bioRxiv">
        <title>Scaffold-level genome assemblies of two parasitoid biocontrol wasps reveal the parthenogenesis mechanism and an associated novel virus.</title>
        <authorList>
            <person name="Inwood S."/>
            <person name="Skelly J."/>
            <person name="Guhlin J."/>
            <person name="Harrop T."/>
            <person name="Goldson S."/>
            <person name="Dearden P."/>
        </authorList>
    </citation>
    <scope>NUCLEOTIDE SEQUENCE</scope>
    <source>
        <strain evidence="3">Irish</strain>
        <tissue evidence="3">Whole body</tissue>
    </source>
</reference>
<keyword evidence="2" id="KW-1133">Transmembrane helix</keyword>
<reference evidence="3" key="2">
    <citation type="submission" date="2023-03" db="EMBL/GenBank/DDBJ databases">
        <authorList>
            <person name="Inwood S.N."/>
            <person name="Skelly J.G."/>
            <person name="Guhlin J."/>
            <person name="Harrop T.W.R."/>
            <person name="Goldson S.G."/>
            <person name="Dearden P.K."/>
        </authorList>
    </citation>
    <scope>NUCLEOTIDE SEQUENCE</scope>
    <source>
        <strain evidence="3">Irish</strain>
        <tissue evidence="3">Whole body</tissue>
    </source>
</reference>
<evidence type="ECO:0000313" key="4">
    <source>
        <dbReference type="Proteomes" id="UP001168990"/>
    </source>
</evidence>
<dbReference type="Proteomes" id="UP001168990">
    <property type="component" value="Unassembled WGS sequence"/>
</dbReference>
<feature type="compositionally biased region" description="Polar residues" evidence="1">
    <location>
        <begin position="150"/>
        <end position="184"/>
    </location>
</feature>
<accession>A0AA39C730</accession>
<feature type="transmembrane region" description="Helical" evidence="2">
    <location>
        <begin position="18"/>
        <end position="35"/>
    </location>
</feature>
<feature type="compositionally biased region" description="Low complexity" evidence="1">
    <location>
        <begin position="135"/>
        <end position="149"/>
    </location>
</feature>
<evidence type="ECO:0008006" key="5">
    <source>
        <dbReference type="Google" id="ProtNLM"/>
    </source>
</evidence>
<proteinExistence type="predicted"/>